<evidence type="ECO:0000313" key="5">
    <source>
        <dbReference type="Proteomes" id="UP000460272"/>
    </source>
</evidence>
<dbReference type="AlphaFoldDB" id="A0A6P2C2Z2"/>
<dbReference type="InterPro" id="IPR029016">
    <property type="entry name" value="GAF-like_dom_sf"/>
</dbReference>
<dbReference type="SMART" id="SM01012">
    <property type="entry name" value="ANTAR"/>
    <property type="match status" value="1"/>
</dbReference>
<dbReference type="InterPro" id="IPR005561">
    <property type="entry name" value="ANTAR"/>
</dbReference>
<dbReference type="Gene3D" id="3.30.450.40">
    <property type="match status" value="1"/>
</dbReference>
<dbReference type="InterPro" id="IPR036388">
    <property type="entry name" value="WH-like_DNA-bd_sf"/>
</dbReference>
<protein>
    <submittedName>
        <fullName evidence="4">ANTAR domain-containing protein</fullName>
    </submittedName>
</protein>
<dbReference type="GO" id="GO:0003723">
    <property type="term" value="F:RNA binding"/>
    <property type="evidence" value="ECO:0007669"/>
    <property type="project" value="InterPro"/>
</dbReference>
<dbReference type="RefSeq" id="WP_145853744.1">
    <property type="nucleotide sequence ID" value="NZ_RPFW01000003.1"/>
</dbReference>
<sequence>MPDGRPAAAWGLVAGNAAAAGRRVSVADVCVVAVRSAEVSGAWVAAAGGRGPDFVVCVTDPLSEQLAELQLTLGEGPCHDVLASAAPVLAADLGSDQSSRRWPGFAAQAGLLGAGAVFAFPLTIGAIRAGVMGLYRGAPGPLPTERFGDSLVLADLATTLLLDGAARGGDGDAAAAAGPVLDGQSPDLVLHRAEIDQATGMLTVQLGVPMAEAFARLRAYAYAHDRRLADVASDIVGRRLRLHADSGRDGPP</sequence>
<dbReference type="SUPFAM" id="SSF55781">
    <property type="entry name" value="GAF domain-like"/>
    <property type="match status" value="1"/>
</dbReference>
<proteinExistence type="predicted"/>
<evidence type="ECO:0000256" key="1">
    <source>
        <dbReference type="ARBA" id="ARBA00023015"/>
    </source>
</evidence>
<dbReference type="Gene3D" id="1.10.10.10">
    <property type="entry name" value="Winged helix-like DNA-binding domain superfamily/Winged helix DNA-binding domain"/>
    <property type="match status" value="1"/>
</dbReference>
<feature type="domain" description="ANTAR" evidence="3">
    <location>
        <begin position="175"/>
        <end position="236"/>
    </location>
</feature>
<gene>
    <name evidence="4" type="ORF">EAS64_15620</name>
</gene>
<comment type="caution">
    <text evidence="4">The sequence shown here is derived from an EMBL/GenBank/DDBJ whole genome shotgun (WGS) entry which is preliminary data.</text>
</comment>
<dbReference type="OrthoDB" id="7466251at2"/>
<dbReference type="Proteomes" id="UP000460272">
    <property type="component" value="Unassembled WGS sequence"/>
</dbReference>
<accession>A0A6P2C2Z2</accession>
<keyword evidence="1" id="KW-0805">Transcription regulation</keyword>
<reference evidence="4 5" key="1">
    <citation type="submission" date="2018-11" db="EMBL/GenBank/DDBJ databases">
        <title>Trebonia kvetii gen.nov., sp.nov., a novel acidophilic actinobacterium, and proposal of the new actinobacterial family Treboniaceae fam. nov.</title>
        <authorList>
            <person name="Rapoport D."/>
            <person name="Sagova-Mareckova M."/>
            <person name="Sedlacek I."/>
            <person name="Provaznik J."/>
            <person name="Kralova S."/>
            <person name="Pavlinic D."/>
            <person name="Benes V."/>
            <person name="Kopecky J."/>
        </authorList>
    </citation>
    <scope>NUCLEOTIDE SEQUENCE [LARGE SCALE GENOMIC DNA]</scope>
    <source>
        <strain evidence="4 5">15Tr583</strain>
    </source>
</reference>
<keyword evidence="5" id="KW-1185">Reference proteome</keyword>
<organism evidence="4 5">
    <name type="scientific">Trebonia kvetii</name>
    <dbReference type="NCBI Taxonomy" id="2480626"/>
    <lineage>
        <taxon>Bacteria</taxon>
        <taxon>Bacillati</taxon>
        <taxon>Actinomycetota</taxon>
        <taxon>Actinomycetes</taxon>
        <taxon>Streptosporangiales</taxon>
        <taxon>Treboniaceae</taxon>
        <taxon>Trebonia</taxon>
    </lineage>
</organism>
<evidence type="ECO:0000313" key="4">
    <source>
        <dbReference type="EMBL" id="TVZ03873.1"/>
    </source>
</evidence>
<evidence type="ECO:0000256" key="2">
    <source>
        <dbReference type="ARBA" id="ARBA00023163"/>
    </source>
</evidence>
<dbReference type="Pfam" id="PF03861">
    <property type="entry name" value="ANTAR"/>
    <property type="match status" value="1"/>
</dbReference>
<dbReference type="PROSITE" id="PS50921">
    <property type="entry name" value="ANTAR"/>
    <property type="match status" value="1"/>
</dbReference>
<keyword evidence="2" id="KW-0804">Transcription</keyword>
<evidence type="ECO:0000259" key="3">
    <source>
        <dbReference type="PROSITE" id="PS50921"/>
    </source>
</evidence>
<dbReference type="EMBL" id="RPFW01000003">
    <property type="protein sequence ID" value="TVZ03873.1"/>
    <property type="molecule type" value="Genomic_DNA"/>
</dbReference>
<name>A0A6P2C2Z2_9ACTN</name>